<sequence>MSPMIVHTVLFTLLVVLPIALIALLVSYWRRSR</sequence>
<evidence type="ECO:0000313" key="3">
    <source>
        <dbReference type="Proteomes" id="UP000405524"/>
    </source>
</evidence>
<evidence type="ECO:0000256" key="1">
    <source>
        <dbReference type="SAM" id="Phobius"/>
    </source>
</evidence>
<accession>A0A5K1IQN4</accession>
<keyword evidence="1" id="KW-0472">Membrane</keyword>
<keyword evidence="1" id="KW-1133">Transmembrane helix</keyword>
<gene>
    <name evidence="2" type="ORF">JKKLCJKK_00072</name>
</gene>
<dbReference type="EMBL" id="CABWIC010000007">
    <property type="protein sequence ID" value="VWL90619.1"/>
    <property type="molecule type" value="Genomic_DNA"/>
</dbReference>
<feature type="transmembrane region" description="Helical" evidence="1">
    <location>
        <begin position="6"/>
        <end position="29"/>
    </location>
</feature>
<organism evidence="2 3">
    <name type="scientific">Collinsella intestinalis</name>
    <dbReference type="NCBI Taxonomy" id="147207"/>
    <lineage>
        <taxon>Bacteria</taxon>
        <taxon>Bacillati</taxon>
        <taxon>Actinomycetota</taxon>
        <taxon>Coriobacteriia</taxon>
        <taxon>Coriobacteriales</taxon>
        <taxon>Coriobacteriaceae</taxon>
        <taxon>Collinsella</taxon>
    </lineage>
</organism>
<name>A0A5K1IQN4_9ACTN</name>
<evidence type="ECO:0000313" key="2">
    <source>
        <dbReference type="EMBL" id="VWL90619.1"/>
    </source>
</evidence>
<protein>
    <submittedName>
        <fullName evidence="2">Uncharacterized protein</fullName>
    </submittedName>
</protein>
<dbReference type="AlphaFoldDB" id="A0A5K1IQN4"/>
<reference evidence="2 3" key="1">
    <citation type="submission" date="2019-10" db="EMBL/GenBank/DDBJ databases">
        <authorList>
            <person name="Wolf R A."/>
        </authorList>
    </citation>
    <scope>NUCLEOTIDE SEQUENCE [LARGE SCALE GENOMIC DNA]</scope>
    <source>
        <strain evidence="2">Collinsella_intestinalis_DSM_13632</strain>
    </source>
</reference>
<proteinExistence type="predicted"/>
<dbReference type="Proteomes" id="UP000405524">
    <property type="component" value="Unassembled WGS sequence"/>
</dbReference>
<keyword evidence="1" id="KW-0812">Transmembrane</keyword>